<organism evidence="3 4">
    <name type="scientific">Sinisalibacter lacisalsi</name>
    <dbReference type="NCBI Taxonomy" id="1526570"/>
    <lineage>
        <taxon>Bacteria</taxon>
        <taxon>Pseudomonadati</taxon>
        <taxon>Pseudomonadota</taxon>
        <taxon>Alphaproteobacteria</taxon>
        <taxon>Rhodobacterales</taxon>
        <taxon>Roseobacteraceae</taxon>
        <taxon>Sinisalibacter</taxon>
    </lineage>
</organism>
<dbReference type="InterPro" id="IPR036429">
    <property type="entry name" value="SpoA-like_sf"/>
</dbReference>
<dbReference type="Gene3D" id="2.30.330.10">
    <property type="entry name" value="SpoA-like"/>
    <property type="match status" value="1"/>
</dbReference>
<sequence>MAELPPVPEKNPGLENPFTQVPIEIVVSVGTARPVIRDLLGLKPDAILPLDRNVNDPVELFIGDKLIARGELEEREGDPEGGLVVRLTEVAELKHGI</sequence>
<reference evidence="4" key="1">
    <citation type="journal article" date="2019" name="Int. J. Syst. Evol. Microbiol.">
        <title>The Global Catalogue of Microorganisms (GCM) 10K type strain sequencing project: providing services to taxonomists for standard genome sequencing and annotation.</title>
        <authorList>
            <consortium name="The Broad Institute Genomics Platform"/>
            <consortium name="The Broad Institute Genome Sequencing Center for Infectious Disease"/>
            <person name="Wu L."/>
            <person name="Ma J."/>
        </authorList>
    </citation>
    <scope>NUCLEOTIDE SEQUENCE [LARGE SCALE GENOMIC DNA]</scope>
    <source>
        <strain evidence="4">CGMCC 1.12922</strain>
    </source>
</reference>
<gene>
    <name evidence="3" type="ORF">GCM10011358_04100</name>
</gene>
<dbReference type="Proteomes" id="UP000617355">
    <property type="component" value="Unassembled WGS sequence"/>
</dbReference>
<protein>
    <recommendedName>
        <fullName evidence="2">Flagellar motor switch protein FliN-like C-terminal domain-containing protein</fullName>
    </recommendedName>
</protein>
<dbReference type="SUPFAM" id="SSF101801">
    <property type="entry name" value="Surface presentation of antigens (SPOA)"/>
    <property type="match status" value="1"/>
</dbReference>
<dbReference type="RefSeq" id="WP_188525943.1">
    <property type="nucleotide sequence ID" value="NZ_BMGI01000001.1"/>
</dbReference>
<dbReference type="PRINTS" id="PR00956">
    <property type="entry name" value="FLGMOTORFLIN"/>
</dbReference>
<dbReference type="EMBL" id="BMGI01000001">
    <property type="protein sequence ID" value="GGD22766.1"/>
    <property type="molecule type" value="Genomic_DNA"/>
</dbReference>
<feature type="domain" description="Flagellar motor switch protein FliN-like C-terminal" evidence="2">
    <location>
        <begin position="20"/>
        <end position="90"/>
    </location>
</feature>
<accession>A0ABQ1QDZ9</accession>
<proteinExistence type="inferred from homology"/>
<evidence type="ECO:0000313" key="4">
    <source>
        <dbReference type="Proteomes" id="UP000617355"/>
    </source>
</evidence>
<comment type="caution">
    <text evidence="3">The sequence shown here is derived from an EMBL/GenBank/DDBJ whole genome shotgun (WGS) entry which is preliminary data.</text>
</comment>
<dbReference type="InterPro" id="IPR001172">
    <property type="entry name" value="FliN_T3SS_HrcQb"/>
</dbReference>
<evidence type="ECO:0000256" key="1">
    <source>
        <dbReference type="ARBA" id="ARBA00009226"/>
    </source>
</evidence>
<dbReference type="Pfam" id="PF01052">
    <property type="entry name" value="FliMN_C"/>
    <property type="match status" value="1"/>
</dbReference>
<keyword evidence="4" id="KW-1185">Reference proteome</keyword>
<dbReference type="InterPro" id="IPR001543">
    <property type="entry name" value="FliN-like_C"/>
</dbReference>
<comment type="similarity">
    <text evidence="1">Belongs to the FliN/MopA/SpaO family.</text>
</comment>
<name>A0ABQ1QDZ9_9RHOB</name>
<evidence type="ECO:0000313" key="3">
    <source>
        <dbReference type="EMBL" id="GGD22766.1"/>
    </source>
</evidence>
<evidence type="ECO:0000259" key="2">
    <source>
        <dbReference type="Pfam" id="PF01052"/>
    </source>
</evidence>